<sequence length="155" mass="17526">MLQLYFNKIILIKNGRTLVPHWTILKSHLEKSKKRYHPDLKSQQIIRYGQNDSGVSFPMYVVILAASTAPARSIDTRTEPEATDTATHHQQRKQMAGLRAVDLDDDGVKGILDGSLFNGLKQKINMKAYTLSTGTLSISTKIDEDNISFLYYNKI</sequence>
<dbReference type="Proteomes" id="UP001473302">
    <property type="component" value="Unassembled WGS sequence"/>
</dbReference>
<gene>
    <name evidence="2" type="ORF">MFLAVUS_006951</name>
</gene>
<proteinExistence type="predicted"/>
<reference evidence="2 3" key="1">
    <citation type="submission" date="2024-04" db="EMBL/GenBank/DDBJ databases">
        <title>genome sequences of Mucor flavus KT1a and Helicostylum pulchrum KT1b strains isolated from the surface of a dry-aged beef.</title>
        <authorList>
            <person name="Toyotome T."/>
            <person name="Hosono M."/>
            <person name="Torimaru M."/>
            <person name="Fukuda K."/>
            <person name="Mikami N."/>
        </authorList>
    </citation>
    <scope>NUCLEOTIDE SEQUENCE [LARGE SCALE GENOMIC DNA]</scope>
    <source>
        <strain evidence="2 3">KT1a</strain>
    </source>
</reference>
<evidence type="ECO:0000313" key="2">
    <source>
        <dbReference type="EMBL" id="GAA5813473.1"/>
    </source>
</evidence>
<organism evidence="2 3">
    <name type="scientific">Mucor flavus</name>
    <dbReference type="NCBI Taxonomy" id="439312"/>
    <lineage>
        <taxon>Eukaryota</taxon>
        <taxon>Fungi</taxon>
        <taxon>Fungi incertae sedis</taxon>
        <taxon>Mucoromycota</taxon>
        <taxon>Mucoromycotina</taxon>
        <taxon>Mucoromycetes</taxon>
        <taxon>Mucorales</taxon>
        <taxon>Mucorineae</taxon>
        <taxon>Mucoraceae</taxon>
        <taxon>Mucor</taxon>
    </lineage>
</organism>
<protein>
    <submittedName>
        <fullName evidence="2">Uncharacterized protein</fullName>
    </submittedName>
</protein>
<feature type="region of interest" description="Disordered" evidence="1">
    <location>
        <begin position="74"/>
        <end position="94"/>
    </location>
</feature>
<name>A0ABP9Z2Z7_9FUNG</name>
<dbReference type="EMBL" id="BAABUK010000017">
    <property type="protein sequence ID" value="GAA5813473.1"/>
    <property type="molecule type" value="Genomic_DNA"/>
</dbReference>
<accession>A0ABP9Z2Z7</accession>
<keyword evidence="3" id="KW-1185">Reference proteome</keyword>
<comment type="caution">
    <text evidence="2">The sequence shown here is derived from an EMBL/GenBank/DDBJ whole genome shotgun (WGS) entry which is preliminary data.</text>
</comment>
<evidence type="ECO:0000256" key="1">
    <source>
        <dbReference type="SAM" id="MobiDB-lite"/>
    </source>
</evidence>
<evidence type="ECO:0000313" key="3">
    <source>
        <dbReference type="Proteomes" id="UP001473302"/>
    </source>
</evidence>